<reference evidence="5" key="1">
    <citation type="journal article" date="2023" name="G3 (Bethesda)">
        <title>Whole genome assembly and annotation of the endangered Caribbean coral Acropora cervicornis.</title>
        <authorList>
            <person name="Selwyn J.D."/>
            <person name="Vollmer S.V."/>
        </authorList>
    </citation>
    <scope>NUCLEOTIDE SEQUENCE</scope>
    <source>
        <strain evidence="5">K2</strain>
    </source>
</reference>
<dbReference type="CDD" id="cd10573">
    <property type="entry name" value="PH_DAPP1"/>
    <property type="match status" value="1"/>
</dbReference>
<evidence type="ECO:0000259" key="4">
    <source>
        <dbReference type="PROSITE" id="PS50003"/>
    </source>
</evidence>
<comment type="caution">
    <text evidence="5">The sequence shown here is derived from an EMBL/GenBank/DDBJ whole genome shotgun (WGS) entry which is preliminary data.</text>
</comment>
<dbReference type="PANTHER" id="PTHR14336:SF15">
    <property type="entry name" value="DUAL ADAPTER FOR PHOSPHOTYROSINE AND 3-PHOSPHOTYROSINE AND 3-PHOSPHOINOSITIDE"/>
    <property type="match status" value="1"/>
</dbReference>
<sequence>MEGCSLERIEDIPWYHDLTRNSAEVLLLAYGNQGSYLIRPSKNNQGNYTISVRCLDSVKHFKLSCDNGKLFFGAGEFSSVGELLTHFQNYPIIGGETGQPITLACPYSCKIPEPPIYDDISKHAVCGKSFKSTSPIQCSLDEDPLGLEWSIASKEGFLTKQGRFHKNWKRRWFVTSRNTLKYYSERGDEKPLRVLDLRQAQDVFKNNNCGKANAFSLVFPFRTFFMYADSELEMQEWISLITWKLEKIRNMTAVM</sequence>
<dbReference type="InterPro" id="IPR001849">
    <property type="entry name" value="PH_domain"/>
</dbReference>
<dbReference type="InterPro" id="IPR036860">
    <property type="entry name" value="SH2_dom_sf"/>
</dbReference>
<dbReference type="SUPFAM" id="SSF55550">
    <property type="entry name" value="SH2 domain"/>
    <property type="match status" value="1"/>
</dbReference>
<dbReference type="Gene3D" id="3.30.505.10">
    <property type="entry name" value="SH2 domain"/>
    <property type="match status" value="1"/>
</dbReference>
<dbReference type="SMART" id="SM00233">
    <property type="entry name" value="PH"/>
    <property type="match status" value="1"/>
</dbReference>
<dbReference type="PRINTS" id="PR00401">
    <property type="entry name" value="SH2DOMAIN"/>
</dbReference>
<dbReference type="PROSITE" id="PS50001">
    <property type="entry name" value="SH2"/>
    <property type="match status" value="1"/>
</dbReference>
<evidence type="ECO:0000259" key="3">
    <source>
        <dbReference type="PROSITE" id="PS50001"/>
    </source>
</evidence>
<dbReference type="Pfam" id="PF00169">
    <property type="entry name" value="PH"/>
    <property type="match status" value="1"/>
</dbReference>
<feature type="domain" description="PH" evidence="4">
    <location>
        <begin position="151"/>
        <end position="246"/>
    </location>
</feature>
<name>A0AAD9Q3S7_ACRCE</name>
<reference evidence="5" key="2">
    <citation type="journal article" date="2023" name="Science">
        <title>Genomic signatures of disease resistance in endangered staghorn corals.</title>
        <authorList>
            <person name="Vollmer S.V."/>
            <person name="Selwyn J.D."/>
            <person name="Despard B.A."/>
            <person name="Roesel C.L."/>
        </authorList>
    </citation>
    <scope>NUCLEOTIDE SEQUENCE</scope>
    <source>
        <strain evidence="5">K2</strain>
    </source>
</reference>
<dbReference type="Pfam" id="PF00017">
    <property type="entry name" value="SH2"/>
    <property type="match status" value="1"/>
</dbReference>
<keyword evidence="1 2" id="KW-0727">SH2 domain</keyword>
<dbReference type="InterPro" id="IPR000980">
    <property type="entry name" value="SH2"/>
</dbReference>
<accession>A0AAD9Q3S7</accession>
<gene>
    <name evidence="5" type="ORF">P5673_024198</name>
</gene>
<dbReference type="InterPro" id="IPR051707">
    <property type="entry name" value="PI-Interact_SigTrans_Reg"/>
</dbReference>
<dbReference type="SUPFAM" id="SSF50729">
    <property type="entry name" value="PH domain-like"/>
    <property type="match status" value="1"/>
</dbReference>
<dbReference type="PANTHER" id="PTHR14336">
    <property type="entry name" value="TANDEM PH DOMAIN CONTAINING PROTEIN"/>
    <property type="match status" value="1"/>
</dbReference>
<evidence type="ECO:0000313" key="5">
    <source>
        <dbReference type="EMBL" id="KAK2554204.1"/>
    </source>
</evidence>
<dbReference type="PROSITE" id="PS50003">
    <property type="entry name" value="PH_DOMAIN"/>
    <property type="match status" value="1"/>
</dbReference>
<dbReference type="InterPro" id="IPR011993">
    <property type="entry name" value="PH-like_dom_sf"/>
</dbReference>
<evidence type="ECO:0000313" key="6">
    <source>
        <dbReference type="Proteomes" id="UP001249851"/>
    </source>
</evidence>
<evidence type="ECO:0000256" key="1">
    <source>
        <dbReference type="ARBA" id="ARBA00022999"/>
    </source>
</evidence>
<proteinExistence type="predicted"/>
<dbReference type="SMART" id="SM00252">
    <property type="entry name" value="SH2"/>
    <property type="match status" value="1"/>
</dbReference>
<dbReference type="AlphaFoldDB" id="A0AAD9Q3S7"/>
<dbReference type="Gene3D" id="2.30.29.30">
    <property type="entry name" value="Pleckstrin-homology domain (PH domain)/Phosphotyrosine-binding domain (PTB)"/>
    <property type="match status" value="1"/>
</dbReference>
<protein>
    <submittedName>
        <fullName evidence="5">Dual adapter for phosphotyrosine and 3-phosphotyrosine and 3-phosphoinositide</fullName>
    </submittedName>
</protein>
<dbReference type="EMBL" id="JARQWQ010000071">
    <property type="protein sequence ID" value="KAK2554204.1"/>
    <property type="molecule type" value="Genomic_DNA"/>
</dbReference>
<evidence type="ECO:0000256" key="2">
    <source>
        <dbReference type="PROSITE-ProRule" id="PRU00191"/>
    </source>
</evidence>
<dbReference type="FunFam" id="2.30.29.30:FF:000286">
    <property type="entry name" value="PH-protein kinase domain containing protein"/>
    <property type="match status" value="1"/>
</dbReference>
<organism evidence="5 6">
    <name type="scientific">Acropora cervicornis</name>
    <name type="common">Staghorn coral</name>
    <dbReference type="NCBI Taxonomy" id="6130"/>
    <lineage>
        <taxon>Eukaryota</taxon>
        <taxon>Metazoa</taxon>
        <taxon>Cnidaria</taxon>
        <taxon>Anthozoa</taxon>
        <taxon>Hexacorallia</taxon>
        <taxon>Scleractinia</taxon>
        <taxon>Astrocoeniina</taxon>
        <taxon>Acroporidae</taxon>
        <taxon>Acropora</taxon>
    </lineage>
</organism>
<keyword evidence="6" id="KW-1185">Reference proteome</keyword>
<feature type="domain" description="SH2" evidence="3">
    <location>
        <begin position="13"/>
        <end position="107"/>
    </location>
</feature>
<dbReference type="Proteomes" id="UP001249851">
    <property type="component" value="Unassembled WGS sequence"/>
</dbReference>